<dbReference type="EMBL" id="JAWJEJ010000002">
    <property type="protein sequence ID" value="MDV3459268.1"/>
    <property type="molecule type" value="Genomic_DNA"/>
</dbReference>
<organism evidence="3 4">
    <name type="scientific">Sphingomonas agrestis</name>
    <dbReference type="NCBI Taxonomy" id="3080540"/>
    <lineage>
        <taxon>Bacteria</taxon>
        <taxon>Pseudomonadati</taxon>
        <taxon>Pseudomonadota</taxon>
        <taxon>Alphaproteobacteria</taxon>
        <taxon>Sphingomonadales</taxon>
        <taxon>Sphingomonadaceae</taxon>
        <taxon>Sphingomonas</taxon>
    </lineage>
</organism>
<evidence type="ECO:0000313" key="3">
    <source>
        <dbReference type="EMBL" id="MDV3459268.1"/>
    </source>
</evidence>
<evidence type="ECO:0000256" key="1">
    <source>
        <dbReference type="SAM" id="MobiDB-lite"/>
    </source>
</evidence>
<feature type="region of interest" description="Disordered" evidence="1">
    <location>
        <begin position="1"/>
        <end position="30"/>
    </location>
</feature>
<accession>A0ABU3YCZ8</accession>
<reference evidence="3 4" key="1">
    <citation type="submission" date="2023-10" db="EMBL/GenBank/DDBJ databases">
        <title>Sphingomonas sp. HF-S4 16S ribosomal RNA gene Genome sequencing and assembly.</title>
        <authorList>
            <person name="Lee H."/>
        </authorList>
    </citation>
    <scope>NUCLEOTIDE SEQUENCE [LARGE SCALE GENOMIC DNA]</scope>
    <source>
        <strain evidence="3 4">HF-S4</strain>
    </source>
</reference>
<evidence type="ECO:0000313" key="4">
    <source>
        <dbReference type="Proteomes" id="UP001273531"/>
    </source>
</evidence>
<dbReference type="RefSeq" id="WP_317228419.1">
    <property type="nucleotide sequence ID" value="NZ_JAWJEJ010000002.1"/>
</dbReference>
<evidence type="ECO:0000259" key="2">
    <source>
        <dbReference type="Pfam" id="PF13699"/>
    </source>
</evidence>
<keyword evidence="4" id="KW-1185">Reference proteome</keyword>
<proteinExistence type="predicted"/>
<comment type="caution">
    <text evidence="3">The sequence shown here is derived from an EMBL/GenBank/DDBJ whole genome shotgun (WGS) entry which is preliminary data.</text>
</comment>
<protein>
    <submittedName>
        <fullName evidence="3">DUF4157 domain-containing protein</fullName>
    </submittedName>
</protein>
<dbReference type="InterPro" id="IPR025295">
    <property type="entry name" value="eCIS_core_dom"/>
</dbReference>
<name>A0ABU3YCZ8_9SPHN</name>
<feature type="domain" description="eCIS core" evidence="2">
    <location>
        <begin position="169"/>
        <end position="250"/>
    </location>
</feature>
<sequence length="329" mass="34829">MLAVENTGANLSSGATAPASPPLPTDAQGRTDVNALGVEIAALAQTDAGAAAQRYDQASAALTPVEQGELLRSMPVTAAFGGWDIPGVPDLPDLPSLPSFPGLPSLPGLPDLPSLPHLPNPIDLARRGIQELREAADAIGDKLRSLPHKAADALADSMRGDKARTLTPAERTAIAAAYGDRVDLDKVRIVDGPGDSPAAHAAFKIGGNPAITIGNTIYLDSAHYSGDLGQPGAERALLIHEFSHVVQYKELGYGSFASKYANDLKEHDFDRNEVYRYDQRDTTYAQETIEGQAEMVGDYARLRGSTLPQDQATIRDLEQRLAGTGIYGL</sequence>
<dbReference type="Pfam" id="PF13699">
    <property type="entry name" value="eCIS_core"/>
    <property type="match status" value="1"/>
</dbReference>
<dbReference type="Proteomes" id="UP001273531">
    <property type="component" value="Unassembled WGS sequence"/>
</dbReference>
<gene>
    <name evidence="3" type="ORF">RZN05_19895</name>
</gene>